<dbReference type="InterPro" id="IPR037066">
    <property type="entry name" value="Plug_dom_sf"/>
</dbReference>
<comment type="subcellular location">
    <subcellularLocation>
        <location evidence="1">Cell outer membrane</location>
        <topology evidence="1">Multi-pass membrane protein</topology>
    </subcellularLocation>
</comment>
<evidence type="ECO:0000259" key="4">
    <source>
        <dbReference type="Pfam" id="PF00593"/>
    </source>
</evidence>
<evidence type="ECO:0000256" key="1">
    <source>
        <dbReference type="PROSITE-ProRule" id="PRU01360"/>
    </source>
</evidence>
<name>A0A3D9KYT9_MARFU</name>
<keyword evidence="7" id="KW-1185">Reference proteome</keyword>
<gene>
    <name evidence="6" type="ORF">C7460_12739</name>
</gene>
<dbReference type="RefSeq" id="WP_245986501.1">
    <property type="nucleotide sequence ID" value="NZ_QREG01000027.1"/>
</dbReference>
<organism evidence="6 7">
    <name type="scientific">Marinoscillum furvescens DSM 4134</name>
    <dbReference type="NCBI Taxonomy" id="1122208"/>
    <lineage>
        <taxon>Bacteria</taxon>
        <taxon>Pseudomonadati</taxon>
        <taxon>Bacteroidota</taxon>
        <taxon>Cytophagia</taxon>
        <taxon>Cytophagales</taxon>
        <taxon>Reichenbachiellaceae</taxon>
        <taxon>Marinoscillum</taxon>
    </lineage>
</organism>
<feature type="region of interest" description="Disordered" evidence="3">
    <location>
        <begin position="924"/>
        <end position="953"/>
    </location>
</feature>
<dbReference type="InterPro" id="IPR012910">
    <property type="entry name" value="Plug_dom"/>
</dbReference>
<keyword evidence="1" id="KW-1134">Transmembrane beta strand</keyword>
<comment type="caution">
    <text evidence="6">The sequence shown here is derived from an EMBL/GenBank/DDBJ whole genome shotgun (WGS) entry which is preliminary data.</text>
</comment>
<dbReference type="AlphaFoldDB" id="A0A3D9KYT9"/>
<dbReference type="Gene3D" id="2.60.40.1120">
    <property type="entry name" value="Carboxypeptidase-like, regulatory domain"/>
    <property type="match status" value="1"/>
</dbReference>
<evidence type="ECO:0000259" key="5">
    <source>
        <dbReference type="Pfam" id="PF07715"/>
    </source>
</evidence>
<dbReference type="Pfam" id="PF13715">
    <property type="entry name" value="CarbopepD_reg_2"/>
    <property type="match status" value="1"/>
</dbReference>
<dbReference type="Pfam" id="PF07715">
    <property type="entry name" value="Plug"/>
    <property type="match status" value="1"/>
</dbReference>
<reference evidence="6 7" key="1">
    <citation type="submission" date="2018-07" db="EMBL/GenBank/DDBJ databases">
        <title>Genomic Encyclopedia of Type Strains, Phase IV (KMG-IV): sequencing the most valuable type-strain genomes for metagenomic binning, comparative biology and taxonomic classification.</title>
        <authorList>
            <person name="Goeker M."/>
        </authorList>
    </citation>
    <scope>NUCLEOTIDE SEQUENCE [LARGE SCALE GENOMIC DNA]</scope>
    <source>
        <strain evidence="6 7">DSM 4134</strain>
    </source>
</reference>
<feature type="domain" description="TonB-dependent receptor-like beta-barrel" evidence="4">
    <location>
        <begin position="553"/>
        <end position="1083"/>
    </location>
</feature>
<dbReference type="InterPro" id="IPR000531">
    <property type="entry name" value="Beta-barrel_TonB"/>
</dbReference>
<dbReference type="NCBIfam" id="TIGR04057">
    <property type="entry name" value="SusC_RagA_signa"/>
    <property type="match status" value="1"/>
</dbReference>
<evidence type="ECO:0000313" key="6">
    <source>
        <dbReference type="EMBL" id="RED93015.1"/>
    </source>
</evidence>
<sequence length="1130" mass="123715">MKDKRLRLFIMTSKYVIYGLILQAFLSGMLLASETKAQKASSVKEVRLSLHVSNEELHEVFKRIEAKTSFGFGYDEKDQALSQKVSLSYENTPLADILLDLSSKASVKFRQVDHTINVSQKDSQKSEPLEIIIQGIKVSGRVISAEDGEGLPGVNVTIKGTASGTITDIEGAFSLEVPSEDAVLVFSYVGFEPQEVLVGDQTNFEIQLSPDYTSLEEVVVIGYGTQKESDLTGAVGQVKSDDIDKYTYPDAAQAIQGRMAGVRVEANGGAPGANTLVTVRGNSTLSDQGPLYVIDGMFTNSMDMLNPSDIESISVLKDASASAIYGSRAANGVVIVTTKKGVKGRTTIDVDVSHGIQETVSTLDWANARQYADIVNRARDNDGNPRFPANDSKFNPNIDSDIQAASLRTAPVTNANIRFAGGNENATFSISANHYDQEGILKESSFQRSSVRSFLTFTKNRFKLENTIGLTRTVNNPNNYFNKERDLLPTISIYDAAGNFSASDIPDTVGAPSIGTHYGVGNITNSLGLATLEDRTITKNLLIGSMNGSYEIINGLTYKLNLALEASAQNNYTFRPSFSFNGSEVGNQPFAELKETNTNYLSTLVEHTLNYNKSFGTHNLDVIAGYTNQLANTRFLGAVARRFPSNDIRVASAAEELSSMPSADLTKAIQSVFGRVNYTIDNKYLFTATVRRDGSSLFKEGLRWGTFPSFALGWNLSNEPFMAGVTAIKNLKLRASYGQVGSDNVPIYAINPELNLFSEYPIGVGQDRATGYSITKGVNENITWETTKTTDIGAEFSTLQGRLKVTMDYFIKNSEDVLVELQLPLYTGFGNRVPFNTASITNRGFEFLASYSESKGNFVYNVTGNFTLLDNEVTALGDATPIIEGQFTSNGLKGTKTDVGQPVSSFFGYVVDGIYQTDAEATAANDANSPQAGDLKFKDIAGPEGSGPDGMIDENDQTYLGSPIPKVEYGLNFSAEYKGFDVSLFFNGVAGNKILNGNRYRGYFDTEGNYLADALNAWTPENTNTDIPRNTLSDPGFNRRMSDFYLEDGGYFRLRNFQFGYTLPGTQNEYLKKVRVYTSIQNLFTLTEYTGYYPEVGRNTRGNRRIFNMGVDEGAYPTARTYRLGVQVSF</sequence>
<dbReference type="GO" id="GO:0009279">
    <property type="term" value="C:cell outer membrane"/>
    <property type="evidence" value="ECO:0007669"/>
    <property type="project" value="UniProtKB-SubCell"/>
</dbReference>
<keyword evidence="1" id="KW-0813">Transport</keyword>
<dbReference type="SUPFAM" id="SSF49464">
    <property type="entry name" value="Carboxypeptidase regulatory domain-like"/>
    <property type="match status" value="1"/>
</dbReference>
<keyword evidence="1" id="KW-0812">Transmembrane</keyword>
<dbReference type="SUPFAM" id="SSF56935">
    <property type="entry name" value="Porins"/>
    <property type="match status" value="1"/>
</dbReference>
<keyword evidence="1" id="KW-0998">Cell outer membrane</keyword>
<dbReference type="InterPro" id="IPR039426">
    <property type="entry name" value="TonB-dep_rcpt-like"/>
</dbReference>
<comment type="similarity">
    <text evidence="1 2">Belongs to the TonB-dependent receptor family.</text>
</comment>
<dbReference type="NCBIfam" id="TIGR04056">
    <property type="entry name" value="OMP_RagA_SusC"/>
    <property type="match status" value="1"/>
</dbReference>
<dbReference type="Pfam" id="PF00593">
    <property type="entry name" value="TonB_dep_Rec_b-barrel"/>
    <property type="match status" value="1"/>
</dbReference>
<keyword evidence="2" id="KW-0798">TonB box</keyword>
<evidence type="ECO:0000313" key="7">
    <source>
        <dbReference type="Proteomes" id="UP000256779"/>
    </source>
</evidence>
<dbReference type="FunFam" id="2.60.40.1120:FF:000003">
    <property type="entry name" value="Outer membrane protein Omp121"/>
    <property type="match status" value="1"/>
</dbReference>
<feature type="domain" description="TonB-dependent receptor plug" evidence="5">
    <location>
        <begin position="229"/>
        <end position="333"/>
    </location>
</feature>
<evidence type="ECO:0000256" key="3">
    <source>
        <dbReference type="SAM" id="MobiDB-lite"/>
    </source>
</evidence>
<dbReference type="EMBL" id="QREG01000027">
    <property type="protein sequence ID" value="RED93015.1"/>
    <property type="molecule type" value="Genomic_DNA"/>
</dbReference>
<evidence type="ECO:0000256" key="2">
    <source>
        <dbReference type="RuleBase" id="RU003357"/>
    </source>
</evidence>
<dbReference type="PROSITE" id="PS52016">
    <property type="entry name" value="TONB_DEPENDENT_REC_3"/>
    <property type="match status" value="1"/>
</dbReference>
<dbReference type="InterPro" id="IPR023996">
    <property type="entry name" value="TonB-dep_OMP_SusC/RagA"/>
</dbReference>
<dbReference type="Gene3D" id="2.170.130.10">
    <property type="entry name" value="TonB-dependent receptor, plug domain"/>
    <property type="match status" value="1"/>
</dbReference>
<dbReference type="Proteomes" id="UP000256779">
    <property type="component" value="Unassembled WGS sequence"/>
</dbReference>
<dbReference type="InterPro" id="IPR023997">
    <property type="entry name" value="TonB-dep_OMP_SusC/RagA_CS"/>
</dbReference>
<proteinExistence type="inferred from homology"/>
<keyword evidence="1 2" id="KW-0472">Membrane</keyword>
<dbReference type="InterPro" id="IPR008969">
    <property type="entry name" value="CarboxyPept-like_regulatory"/>
</dbReference>
<accession>A0A3D9KYT9</accession>
<protein>
    <submittedName>
        <fullName evidence="6">TonB-linked SusC/RagA family outer membrane protein</fullName>
    </submittedName>
</protein>